<dbReference type="RefSeq" id="WP_013478770.1">
    <property type="nucleotide sequence ID" value="NC_014816.1"/>
</dbReference>
<evidence type="ECO:0000313" key="2">
    <source>
        <dbReference type="EMBL" id="ADU12938.1"/>
    </source>
</evidence>
<dbReference type="STRING" id="573065.Astex_1263"/>
<dbReference type="Proteomes" id="UP000001492">
    <property type="component" value="Chromosome 1"/>
</dbReference>
<dbReference type="Pfam" id="PF12697">
    <property type="entry name" value="Abhydrolase_6"/>
    <property type="match status" value="1"/>
</dbReference>
<proteinExistence type="predicted"/>
<protein>
    <submittedName>
        <fullName evidence="2">BioH protein, putative</fullName>
    </submittedName>
</protein>
<accession>E8RNP2</accession>
<dbReference type="OrthoDB" id="9814966at2"/>
<name>E8RNP2_ASTEC</name>
<organism evidence="2 3">
    <name type="scientific">Asticcacaulis excentricus (strain ATCC 15261 / DSM 4724 / KCTC 12464 / NCIMB 9791 / VKM B-1370 / CB 48)</name>
    <dbReference type="NCBI Taxonomy" id="573065"/>
    <lineage>
        <taxon>Bacteria</taxon>
        <taxon>Pseudomonadati</taxon>
        <taxon>Pseudomonadota</taxon>
        <taxon>Alphaproteobacteria</taxon>
        <taxon>Caulobacterales</taxon>
        <taxon>Caulobacteraceae</taxon>
        <taxon>Asticcacaulis</taxon>
    </lineage>
</organism>
<sequence length="230" mass="25678">MLAPLLILLPGTDGTGVFFQGLVEALKAFYEIKVLSYPQNGDQSYEHIGRHLLSELPTDRDYILVGESFGGPLAIWLATHAAVKPVKLILGATFAASPFSRPGQWIAPLVPLARFIPLRKWQIKFMLFNGGHGQWAAQIFEQTRFIDRRTLLARVQSVLRCDMRAALAALSIPVLCLNATQDRLLPLCLPRHYPLQNNIRIVDLPLPHMIFQCASDTIAKNQIIPFLMSA</sequence>
<evidence type="ECO:0000259" key="1">
    <source>
        <dbReference type="Pfam" id="PF12697"/>
    </source>
</evidence>
<feature type="domain" description="AB hydrolase-1" evidence="1">
    <location>
        <begin position="6"/>
        <end position="186"/>
    </location>
</feature>
<dbReference type="InterPro" id="IPR029058">
    <property type="entry name" value="AB_hydrolase_fold"/>
</dbReference>
<reference evidence="3" key="1">
    <citation type="submission" date="2010-12" db="EMBL/GenBank/DDBJ databases">
        <title>Complete sequence of chromosome 1 of Asticcacaulis excentricus CB 48.</title>
        <authorList>
            <consortium name="US DOE Joint Genome Institute"/>
            <person name="Lucas S."/>
            <person name="Copeland A."/>
            <person name="Lapidus A."/>
            <person name="Cheng J.-F."/>
            <person name="Bruce D."/>
            <person name="Goodwin L."/>
            <person name="Pitluck S."/>
            <person name="Teshima H."/>
            <person name="Davenport K."/>
            <person name="Detter J.C."/>
            <person name="Han C."/>
            <person name="Tapia R."/>
            <person name="Land M."/>
            <person name="Hauser L."/>
            <person name="Jeffries C."/>
            <person name="Kyrpides N."/>
            <person name="Ivanova N."/>
            <person name="Ovchinnikova G."/>
            <person name="Brun Y.V."/>
            <person name="Woyke T."/>
        </authorList>
    </citation>
    <scope>NUCLEOTIDE SEQUENCE [LARGE SCALE GENOMIC DNA]</scope>
    <source>
        <strain evidence="3">ATCC 15261 / DSM 4724 / KCTC 12464 / NCIMB 9791 / VKM B-1370 / CB 48</strain>
    </source>
</reference>
<dbReference type="InterPro" id="IPR000073">
    <property type="entry name" value="AB_hydrolase_1"/>
</dbReference>
<gene>
    <name evidence="2" type="ordered locus">Astex_1263</name>
</gene>
<dbReference type="AlphaFoldDB" id="E8RNP2"/>
<dbReference type="EMBL" id="CP002395">
    <property type="protein sequence ID" value="ADU12938.1"/>
    <property type="molecule type" value="Genomic_DNA"/>
</dbReference>
<evidence type="ECO:0000313" key="3">
    <source>
        <dbReference type="Proteomes" id="UP000001492"/>
    </source>
</evidence>
<dbReference type="eggNOG" id="COG2267">
    <property type="taxonomic scope" value="Bacteria"/>
</dbReference>
<keyword evidence="3" id="KW-1185">Reference proteome</keyword>
<dbReference type="Gene3D" id="3.40.50.1820">
    <property type="entry name" value="alpha/beta hydrolase"/>
    <property type="match status" value="1"/>
</dbReference>
<dbReference type="HOGENOM" id="CLU_100967_0_0_5"/>
<dbReference type="SUPFAM" id="SSF53474">
    <property type="entry name" value="alpha/beta-Hydrolases"/>
    <property type="match status" value="1"/>
</dbReference>
<dbReference type="KEGG" id="aex:Astex_1263"/>